<reference evidence="4" key="2">
    <citation type="submission" date="2017-05" db="UniProtKB">
        <authorList>
            <consortium name="EnsemblMetazoa"/>
        </authorList>
    </citation>
    <scope>IDENTIFICATION</scope>
</reference>
<gene>
    <name evidence="4" type="primary">105315882</name>
</gene>
<dbReference type="Gene3D" id="2.130.10.10">
    <property type="entry name" value="YVTN repeat-like/Quinoprotein amine dehydrogenase"/>
    <property type="match status" value="1"/>
</dbReference>
<dbReference type="Proteomes" id="UP000007879">
    <property type="component" value="Unassembled WGS sequence"/>
</dbReference>
<reference evidence="5" key="1">
    <citation type="journal article" date="2010" name="Nature">
        <title>The Amphimedon queenslandica genome and the evolution of animal complexity.</title>
        <authorList>
            <person name="Srivastava M."/>
            <person name="Simakov O."/>
            <person name="Chapman J."/>
            <person name="Fahey B."/>
            <person name="Gauthier M.E."/>
            <person name="Mitros T."/>
            <person name="Richards G.S."/>
            <person name="Conaco C."/>
            <person name="Dacre M."/>
            <person name="Hellsten U."/>
            <person name="Larroux C."/>
            <person name="Putnam N.H."/>
            <person name="Stanke M."/>
            <person name="Adamska M."/>
            <person name="Darling A."/>
            <person name="Degnan S.M."/>
            <person name="Oakley T.H."/>
            <person name="Plachetzki D.C."/>
            <person name="Zhai Y."/>
            <person name="Adamski M."/>
            <person name="Calcino A."/>
            <person name="Cummins S.F."/>
            <person name="Goodstein D.M."/>
            <person name="Harris C."/>
            <person name="Jackson D.J."/>
            <person name="Leys S.P."/>
            <person name="Shu S."/>
            <person name="Woodcroft B.J."/>
            <person name="Vervoort M."/>
            <person name="Kosik K.S."/>
            <person name="Manning G."/>
            <person name="Degnan B.M."/>
            <person name="Rokhsar D.S."/>
        </authorList>
    </citation>
    <scope>NUCLEOTIDE SEQUENCE [LARGE SCALE GENOMIC DNA]</scope>
</reference>
<dbReference type="KEGG" id="aqu:105315882"/>
<feature type="repeat" description="WD" evidence="3">
    <location>
        <begin position="70"/>
        <end position="111"/>
    </location>
</feature>
<dbReference type="PROSITE" id="PS50294">
    <property type="entry name" value="WD_REPEATS_REGION"/>
    <property type="match status" value="2"/>
</dbReference>
<dbReference type="PROSITE" id="PS50082">
    <property type="entry name" value="WD_REPEATS_2"/>
    <property type="match status" value="2"/>
</dbReference>
<feature type="repeat" description="WD" evidence="3">
    <location>
        <begin position="112"/>
        <end position="153"/>
    </location>
</feature>
<dbReference type="EnsemblMetazoa" id="XM_011410646.1">
    <property type="protein sequence ID" value="XP_011408948.1"/>
    <property type="gene ID" value="LOC105315882"/>
</dbReference>
<proteinExistence type="predicted"/>
<dbReference type="InParanoid" id="A0A1X7SRW8"/>
<evidence type="ECO:0000256" key="2">
    <source>
        <dbReference type="ARBA" id="ARBA00022737"/>
    </source>
</evidence>
<dbReference type="eggNOG" id="KOG0296">
    <property type="taxonomic scope" value="Eukaryota"/>
</dbReference>
<dbReference type="SMART" id="SM00320">
    <property type="entry name" value="WD40"/>
    <property type="match status" value="2"/>
</dbReference>
<keyword evidence="5" id="KW-1185">Reference proteome</keyword>
<dbReference type="InterPro" id="IPR015943">
    <property type="entry name" value="WD40/YVTN_repeat-like_dom_sf"/>
</dbReference>
<dbReference type="SUPFAM" id="SSF50978">
    <property type="entry name" value="WD40 repeat-like"/>
    <property type="match status" value="1"/>
</dbReference>
<evidence type="ECO:0000256" key="3">
    <source>
        <dbReference type="PROSITE-ProRule" id="PRU00221"/>
    </source>
</evidence>
<evidence type="ECO:0000313" key="4">
    <source>
        <dbReference type="EnsemblMetazoa" id="Aqu2.1.04816_001"/>
    </source>
</evidence>
<protein>
    <submittedName>
        <fullName evidence="4">Uncharacterized protein</fullName>
    </submittedName>
</protein>
<evidence type="ECO:0000313" key="5">
    <source>
        <dbReference type="Proteomes" id="UP000007879"/>
    </source>
</evidence>
<accession>A0A1X7SRW8</accession>
<dbReference type="InterPro" id="IPR051179">
    <property type="entry name" value="WD_repeat_multifunction"/>
</dbReference>
<dbReference type="EnsemblMetazoa" id="Aqu2.1.04816_001">
    <property type="protein sequence ID" value="Aqu2.1.04816_001"/>
    <property type="gene ID" value="Aqu2.1.04816"/>
</dbReference>
<sequence length="176" mass="19631">MDDEENDQELCEDDVVEVISLSEGEEQPIEDLEADLDGVELSRDKDGSDDEYSMGVMVIQPLRDDSITCLNEHRGPVFAIDVNSNASLVASGSQDDRALVWSTSDKNVVFECNGHTESVTCVCFSHDDKYLATSDLAGLVQVWQCSNGKCVWRFDASNVEWLMWHTGAHVLLAEYY</sequence>
<dbReference type="InterPro" id="IPR036322">
    <property type="entry name" value="WD40_repeat_dom_sf"/>
</dbReference>
<dbReference type="AlphaFoldDB" id="A0A1X7SRW8"/>
<evidence type="ECO:0000256" key="1">
    <source>
        <dbReference type="ARBA" id="ARBA00022574"/>
    </source>
</evidence>
<name>A0A1X7SRW8_AMPQE</name>
<dbReference type="OMA" id="RDREDEW"/>
<dbReference type="PANTHER" id="PTHR19857">
    <property type="entry name" value="MITOCHONDRIAL DIVISION PROTEIN 1-RELATED"/>
    <property type="match status" value="1"/>
</dbReference>
<dbReference type="InterPro" id="IPR001680">
    <property type="entry name" value="WD40_rpt"/>
</dbReference>
<dbReference type="Pfam" id="PF00400">
    <property type="entry name" value="WD40"/>
    <property type="match status" value="2"/>
</dbReference>
<dbReference type="OrthoDB" id="10261640at2759"/>
<organism evidence="4">
    <name type="scientific">Amphimedon queenslandica</name>
    <name type="common">Sponge</name>
    <dbReference type="NCBI Taxonomy" id="400682"/>
    <lineage>
        <taxon>Eukaryota</taxon>
        <taxon>Metazoa</taxon>
        <taxon>Porifera</taxon>
        <taxon>Demospongiae</taxon>
        <taxon>Heteroscleromorpha</taxon>
        <taxon>Haplosclerida</taxon>
        <taxon>Niphatidae</taxon>
        <taxon>Amphimedon</taxon>
    </lineage>
</organism>
<keyword evidence="2" id="KW-0677">Repeat</keyword>
<dbReference type="STRING" id="400682.A0A1X7SRW8"/>
<keyword evidence="1 3" id="KW-0853">WD repeat</keyword>
<dbReference type="PANTHER" id="PTHR19857:SF8">
    <property type="entry name" value="ANGIO-ASSOCIATED MIGRATORY CELL PROTEIN"/>
    <property type="match status" value="1"/>
</dbReference>